<dbReference type="Proteomes" id="UP000886501">
    <property type="component" value="Unassembled WGS sequence"/>
</dbReference>
<protein>
    <submittedName>
        <fullName evidence="1">Carnitine acetyltransferase</fullName>
    </submittedName>
</protein>
<comment type="caution">
    <text evidence="1">The sequence shown here is derived from an EMBL/GenBank/DDBJ whole genome shotgun (WGS) entry which is preliminary data.</text>
</comment>
<accession>A0ACB6ZH65</accession>
<sequence>MSHMVDNHLTPQRRDPQLKPRDPLEFDRRHSDSPITQLQLQHRSWVLLYGPSILFDLVLVLILLFILSRQPCEILLIQSCLTNVRETESAVTDLGDVYNLYEDRGTLNVLSRLPVPPLRKTLDKYLQSIKPLLLQDDLHDVSTFGSAYQQRVQWANAFETGIGATLQARLVALDKKSPHNWLDDNFWLRKAYLEWRAPLLINSNWWLIFQDDLEIPGLAKNGFSETVVGISPWQIRRSASLVYHTLVYKDTLSENEHLPGLTKTQVWLNDSNRKMWNVARVPRLNCDVHTTKPHLSSPDARSIVVLIHDFFYVVEVCDGSRKPLSPATIERRLWSCVSDVERRLVSGERAKPIGILSTDDRDRWAENYDRLRSLSPVNGQTLDTIHHSVMCLSLDHFTSPIGSPEIHPRDCKGEIKEHLHLVRSSWNGRNRFMDKPFSLVVDPLTRAGAMGEHSPVDALVPSIATEYAIVQGVSDDSYTLSPEAVSGESPTPNGWRNLEWVTDDQIECEFREAEERAKAIIADSDDNVFHFSAYGADWIKTQARLSPDAYIQMALQLAWFRTRGSFVATYETALTRLFHHGRTETIRTLTNDSCDWARSMCDSTVLQSQRKYELLSRAVQTHTRLTREAATGRGIDRHLLGLRLLMKPEDGETADLFSDELFQRSQTWKLSTSGLSAGYQFRGTGFGAPYPDGYGINYLAGPDLIKLGIESKRSCKETSTEAFIDAIALALHDMRDICLEGLNSTQLTARL</sequence>
<evidence type="ECO:0000313" key="2">
    <source>
        <dbReference type="Proteomes" id="UP000886501"/>
    </source>
</evidence>
<reference evidence="1" key="1">
    <citation type="submission" date="2019-10" db="EMBL/GenBank/DDBJ databases">
        <authorList>
            <consortium name="DOE Joint Genome Institute"/>
            <person name="Kuo A."/>
            <person name="Miyauchi S."/>
            <person name="Kiss E."/>
            <person name="Drula E."/>
            <person name="Kohler A."/>
            <person name="Sanchez-Garcia M."/>
            <person name="Andreopoulos B."/>
            <person name="Barry K.W."/>
            <person name="Bonito G."/>
            <person name="Buee M."/>
            <person name="Carver A."/>
            <person name="Chen C."/>
            <person name="Cichocki N."/>
            <person name="Clum A."/>
            <person name="Culley D."/>
            <person name="Crous P.W."/>
            <person name="Fauchery L."/>
            <person name="Girlanda M."/>
            <person name="Hayes R."/>
            <person name="Keri Z."/>
            <person name="Labutti K."/>
            <person name="Lipzen A."/>
            <person name="Lombard V."/>
            <person name="Magnuson J."/>
            <person name="Maillard F."/>
            <person name="Morin E."/>
            <person name="Murat C."/>
            <person name="Nolan M."/>
            <person name="Ohm R."/>
            <person name="Pangilinan J."/>
            <person name="Pereira M."/>
            <person name="Perotto S."/>
            <person name="Peter M."/>
            <person name="Riley R."/>
            <person name="Sitrit Y."/>
            <person name="Stielow B."/>
            <person name="Szollosi G."/>
            <person name="Zifcakova L."/>
            <person name="Stursova M."/>
            <person name="Spatafora J.W."/>
            <person name="Tedersoo L."/>
            <person name="Vaario L.-M."/>
            <person name="Yamada A."/>
            <person name="Yan M."/>
            <person name="Wang P."/>
            <person name="Xu J."/>
            <person name="Bruns T."/>
            <person name="Baldrian P."/>
            <person name="Vilgalys R."/>
            <person name="Henrissat B."/>
            <person name="Grigoriev I.V."/>
            <person name="Hibbett D."/>
            <person name="Nagy L.G."/>
            <person name="Martin F.M."/>
        </authorList>
    </citation>
    <scope>NUCLEOTIDE SEQUENCE</scope>
    <source>
        <strain evidence="1">P2</strain>
    </source>
</reference>
<dbReference type="EMBL" id="MU118009">
    <property type="protein sequence ID" value="KAF9648718.1"/>
    <property type="molecule type" value="Genomic_DNA"/>
</dbReference>
<proteinExistence type="predicted"/>
<reference evidence="1" key="2">
    <citation type="journal article" date="2020" name="Nat. Commun.">
        <title>Large-scale genome sequencing of mycorrhizal fungi provides insights into the early evolution of symbiotic traits.</title>
        <authorList>
            <person name="Miyauchi S."/>
            <person name="Kiss E."/>
            <person name="Kuo A."/>
            <person name="Drula E."/>
            <person name="Kohler A."/>
            <person name="Sanchez-Garcia M."/>
            <person name="Morin E."/>
            <person name="Andreopoulos B."/>
            <person name="Barry K.W."/>
            <person name="Bonito G."/>
            <person name="Buee M."/>
            <person name="Carver A."/>
            <person name="Chen C."/>
            <person name="Cichocki N."/>
            <person name="Clum A."/>
            <person name="Culley D."/>
            <person name="Crous P.W."/>
            <person name="Fauchery L."/>
            <person name="Girlanda M."/>
            <person name="Hayes R.D."/>
            <person name="Keri Z."/>
            <person name="LaButti K."/>
            <person name="Lipzen A."/>
            <person name="Lombard V."/>
            <person name="Magnuson J."/>
            <person name="Maillard F."/>
            <person name="Murat C."/>
            <person name="Nolan M."/>
            <person name="Ohm R.A."/>
            <person name="Pangilinan J."/>
            <person name="Pereira M.F."/>
            <person name="Perotto S."/>
            <person name="Peter M."/>
            <person name="Pfister S."/>
            <person name="Riley R."/>
            <person name="Sitrit Y."/>
            <person name="Stielow J.B."/>
            <person name="Szollosi G."/>
            <person name="Zifcakova L."/>
            <person name="Stursova M."/>
            <person name="Spatafora J.W."/>
            <person name="Tedersoo L."/>
            <person name="Vaario L.M."/>
            <person name="Yamada A."/>
            <person name="Yan M."/>
            <person name="Wang P."/>
            <person name="Xu J."/>
            <person name="Bruns T."/>
            <person name="Baldrian P."/>
            <person name="Vilgalys R."/>
            <person name="Dunand C."/>
            <person name="Henrissat B."/>
            <person name="Grigoriev I.V."/>
            <person name="Hibbett D."/>
            <person name="Nagy L.G."/>
            <person name="Martin F.M."/>
        </authorList>
    </citation>
    <scope>NUCLEOTIDE SEQUENCE</scope>
    <source>
        <strain evidence="1">P2</strain>
    </source>
</reference>
<gene>
    <name evidence="1" type="ORF">BDM02DRAFT_3180055</name>
</gene>
<evidence type="ECO:0000313" key="1">
    <source>
        <dbReference type="EMBL" id="KAF9648718.1"/>
    </source>
</evidence>
<keyword evidence="2" id="KW-1185">Reference proteome</keyword>
<organism evidence="1 2">
    <name type="scientific">Thelephora ganbajun</name>
    <name type="common">Ganba fungus</name>
    <dbReference type="NCBI Taxonomy" id="370292"/>
    <lineage>
        <taxon>Eukaryota</taxon>
        <taxon>Fungi</taxon>
        <taxon>Dikarya</taxon>
        <taxon>Basidiomycota</taxon>
        <taxon>Agaricomycotina</taxon>
        <taxon>Agaricomycetes</taxon>
        <taxon>Thelephorales</taxon>
        <taxon>Thelephoraceae</taxon>
        <taxon>Thelephora</taxon>
    </lineage>
</organism>
<name>A0ACB6ZH65_THEGA</name>